<dbReference type="GO" id="GO:0003860">
    <property type="term" value="F:3-hydroxyisobutyryl-CoA hydrolase activity"/>
    <property type="evidence" value="ECO:0007669"/>
    <property type="project" value="UniProtKB-EC"/>
</dbReference>
<sequence length="361" mass="39855">MTTSADVIAVKQGQAGRLRLNRPKALHSLNRSMVREMARALLEWRSDPDVRIILIDHAEGRGFCAGGDVVTIANSVDGAEEAARAFFFDEYRLNHLEYTYAKPGVAFMDGITMGGGVGIALPCRYRVATERTVLAMPETTIGIFPDVGGGRYLSRLRGRLAQFLALTGARLDGAECLKLRLATHYIPSDRLEEAKERIIAQPFRTQAVLDELSEENVPAARIMDNLARIDRYFASDRLEDILAALDAGAADGDKWAAKEAATIRAKSPMACKVSLRLLQESPHQLHFVDEMRMEYGIMIRLIHHPDFREGVRALLIDKDNKPNWQPTNPAVIGDADVAAFFEPLPPRSSGAHSIFSSSSRA</sequence>
<name>A0A7G9SLB6_9SPHN</name>
<organism evidence="5 6">
    <name type="scientific">Sphingomonas lutea</name>
    <dbReference type="NCBI Taxonomy" id="1045317"/>
    <lineage>
        <taxon>Bacteria</taxon>
        <taxon>Pseudomonadati</taxon>
        <taxon>Pseudomonadota</taxon>
        <taxon>Alphaproteobacteria</taxon>
        <taxon>Sphingomonadales</taxon>
        <taxon>Sphingomonadaceae</taxon>
        <taxon>Sphingomonas</taxon>
    </lineage>
</organism>
<dbReference type="SUPFAM" id="SSF52096">
    <property type="entry name" value="ClpP/crotonase"/>
    <property type="match status" value="1"/>
</dbReference>
<dbReference type="NCBIfam" id="NF004127">
    <property type="entry name" value="PRK05617.1"/>
    <property type="match status" value="1"/>
</dbReference>
<keyword evidence="3" id="KW-0378">Hydrolase</keyword>
<dbReference type="RefSeq" id="WP_187540362.1">
    <property type="nucleotide sequence ID" value="NZ_CP060718.1"/>
</dbReference>
<comment type="catalytic activity">
    <reaction evidence="1">
        <text>3-hydroxy-2-methylpropanoyl-CoA + H2O = 3-hydroxy-2-methylpropanoate + CoA + H(+)</text>
        <dbReference type="Rhea" id="RHEA:20888"/>
        <dbReference type="ChEBI" id="CHEBI:11805"/>
        <dbReference type="ChEBI" id="CHEBI:15377"/>
        <dbReference type="ChEBI" id="CHEBI:15378"/>
        <dbReference type="ChEBI" id="CHEBI:57287"/>
        <dbReference type="ChEBI" id="CHEBI:57340"/>
        <dbReference type="EC" id="3.1.2.4"/>
    </reaction>
</comment>
<gene>
    <name evidence="5" type="ORF">H9L13_10670</name>
</gene>
<dbReference type="InterPro" id="IPR032259">
    <property type="entry name" value="HIBYL-CoA-H"/>
</dbReference>
<dbReference type="GO" id="GO:0006574">
    <property type="term" value="P:L-valine catabolic process"/>
    <property type="evidence" value="ECO:0007669"/>
    <property type="project" value="TreeGrafter"/>
</dbReference>
<reference evidence="5 6" key="1">
    <citation type="submission" date="2020-08" db="EMBL/GenBank/DDBJ databases">
        <title>Genome sequence of Sphingomonas lutea KCTC 23642T.</title>
        <authorList>
            <person name="Hyun D.-W."/>
            <person name="Bae J.-W."/>
        </authorList>
    </citation>
    <scope>NUCLEOTIDE SEQUENCE [LARGE SCALE GENOMIC DNA]</scope>
    <source>
        <strain evidence="5 6">KCTC 23642</strain>
    </source>
</reference>
<evidence type="ECO:0000313" key="5">
    <source>
        <dbReference type="EMBL" id="QNN68641.1"/>
    </source>
</evidence>
<dbReference type="EMBL" id="CP060718">
    <property type="protein sequence ID" value="QNN68641.1"/>
    <property type="molecule type" value="Genomic_DNA"/>
</dbReference>
<proteinExistence type="predicted"/>
<dbReference type="KEGG" id="slut:H9L13_10670"/>
<accession>A0A7G9SLB6</accession>
<dbReference type="Proteomes" id="UP000515971">
    <property type="component" value="Chromosome"/>
</dbReference>
<dbReference type="GO" id="GO:0016853">
    <property type="term" value="F:isomerase activity"/>
    <property type="evidence" value="ECO:0007669"/>
    <property type="project" value="UniProtKB-KW"/>
</dbReference>
<evidence type="ECO:0000256" key="1">
    <source>
        <dbReference type="ARBA" id="ARBA00001709"/>
    </source>
</evidence>
<dbReference type="PANTHER" id="PTHR43176:SF3">
    <property type="entry name" value="3-HYDROXYISOBUTYRYL-COA HYDROLASE, MITOCHONDRIAL"/>
    <property type="match status" value="1"/>
</dbReference>
<keyword evidence="5" id="KW-0413">Isomerase</keyword>
<evidence type="ECO:0000256" key="3">
    <source>
        <dbReference type="ARBA" id="ARBA00022801"/>
    </source>
</evidence>
<dbReference type="Gene3D" id="3.90.226.10">
    <property type="entry name" value="2-enoyl-CoA Hydratase, Chain A, domain 1"/>
    <property type="match status" value="1"/>
</dbReference>
<evidence type="ECO:0000313" key="6">
    <source>
        <dbReference type="Proteomes" id="UP000515971"/>
    </source>
</evidence>
<evidence type="ECO:0000256" key="2">
    <source>
        <dbReference type="ARBA" id="ARBA00011915"/>
    </source>
</evidence>
<dbReference type="InterPro" id="IPR029045">
    <property type="entry name" value="ClpP/crotonase-like_dom_sf"/>
</dbReference>
<evidence type="ECO:0000259" key="4">
    <source>
        <dbReference type="Pfam" id="PF16113"/>
    </source>
</evidence>
<dbReference type="AlphaFoldDB" id="A0A7G9SLB6"/>
<dbReference type="PANTHER" id="PTHR43176">
    <property type="entry name" value="3-HYDROXYISOBUTYRYL-COA HYDROLASE-RELATED"/>
    <property type="match status" value="1"/>
</dbReference>
<dbReference type="EC" id="3.1.2.4" evidence="2"/>
<dbReference type="InterPro" id="IPR045004">
    <property type="entry name" value="ECH_dom"/>
</dbReference>
<dbReference type="CDD" id="cd06558">
    <property type="entry name" value="crotonase-like"/>
    <property type="match status" value="1"/>
</dbReference>
<keyword evidence="6" id="KW-1185">Reference proteome</keyword>
<dbReference type="Pfam" id="PF16113">
    <property type="entry name" value="ECH_2"/>
    <property type="match status" value="1"/>
</dbReference>
<feature type="domain" description="Enoyl-CoA hydratase/isomerase" evidence="4">
    <location>
        <begin position="16"/>
        <end position="341"/>
    </location>
</feature>
<protein>
    <recommendedName>
        <fullName evidence="2">3-hydroxyisobutyryl-CoA hydrolase</fullName>
        <ecNumber evidence="2">3.1.2.4</ecNumber>
    </recommendedName>
</protein>